<proteinExistence type="inferred from homology"/>
<gene>
    <name evidence="12" type="ORF">GCM10023350_37940</name>
</gene>
<dbReference type="EMBL" id="BAABKN010000023">
    <property type="protein sequence ID" value="GAA4749274.1"/>
    <property type="molecule type" value="Genomic_DNA"/>
</dbReference>
<evidence type="ECO:0000256" key="11">
    <source>
        <dbReference type="ARBA" id="ARBA00031350"/>
    </source>
</evidence>
<keyword evidence="5" id="KW-0963">Cytoplasm</keyword>
<dbReference type="Proteomes" id="UP001499882">
    <property type="component" value="Unassembled WGS sequence"/>
</dbReference>
<dbReference type="CDD" id="cd02440">
    <property type="entry name" value="AdoMet_MTases"/>
    <property type="match status" value="1"/>
</dbReference>
<evidence type="ECO:0000256" key="2">
    <source>
        <dbReference type="ARBA" id="ARBA00005369"/>
    </source>
</evidence>
<dbReference type="Gene3D" id="3.40.50.150">
    <property type="entry name" value="Vaccinia Virus protein VP39"/>
    <property type="match status" value="1"/>
</dbReference>
<evidence type="ECO:0000256" key="1">
    <source>
        <dbReference type="ARBA" id="ARBA00004496"/>
    </source>
</evidence>
<evidence type="ECO:0000256" key="10">
    <source>
        <dbReference type="ARBA" id="ARBA00031323"/>
    </source>
</evidence>
<dbReference type="SUPFAM" id="SSF53335">
    <property type="entry name" value="S-adenosyl-L-methionine-dependent methyltransferases"/>
    <property type="match status" value="1"/>
</dbReference>
<sequence>MGDRVSDAFAAVPREWFLPERERDRAAYDGPIEIGHGQTNSQPRTVEAMLRLLEVRPGDRVLDVGTGSGWTTGLLAHLTGPEGTVRGLELEPDLVAFGRANLSQGDWPWASIDAAAPGVLGDPAGAPYDRILVSAEARNLPTELVSQLGEKARMVLPVAGEMLLIQQESGSVQVSRHGRYRFVPLR</sequence>
<evidence type="ECO:0000256" key="8">
    <source>
        <dbReference type="ARBA" id="ARBA00022691"/>
    </source>
</evidence>
<evidence type="ECO:0000256" key="4">
    <source>
        <dbReference type="ARBA" id="ARBA00013346"/>
    </source>
</evidence>
<accession>A0ABP8Z8A3</accession>
<keyword evidence="6" id="KW-0489">Methyltransferase</keyword>
<dbReference type="InterPro" id="IPR029063">
    <property type="entry name" value="SAM-dependent_MTases_sf"/>
</dbReference>
<keyword evidence="7" id="KW-0808">Transferase</keyword>
<reference evidence="13" key="1">
    <citation type="journal article" date="2019" name="Int. J. Syst. Evol. Microbiol.">
        <title>The Global Catalogue of Microorganisms (GCM) 10K type strain sequencing project: providing services to taxonomists for standard genome sequencing and annotation.</title>
        <authorList>
            <consortium name="The Broad Institute Genomics Platform"/>
            <consortium name="The Broad Institute Genome Sequencing Center for Infectious Disease"/>
            <person name="Wu L."/>
            <person name="Ma J."/>
        </authorList>
    </citation>
    <scope>NUCLEOTIDE SEQUENCE [LARGE SCALE GENOMIC DNA]</scope>
    <source>
        <strain evidence="13">JCM 18532</strain>
    </source>
</reference>
<dbReference type="PANTHER" id="PTHR11579">
    <property type="entry name" value="PROTEIN-L-ISOASPARTATE O-METHYLTRANSFERASE"/>
    <property type="match status" value="1"/>
</dbReference>
<dbReference type="RefSeq" id="WP_345528504.1">
    <property type="nucleotide sequence ID" value="NZ_BAABKN010000023.1"/>
</dbReference>
<dbReference type="PANTHER" id="PTHR11579:SF0">
    <property type="entry name" value="PROTEIN-L-ISOASPARTATE(D-ASPARTATE) O-METHYLTRANSFERASE"/>
    <property type="match status" value="1"/>
</dbReference>
<keyword evidence="8" id="KW-0949">S-adenosyl-L-methionine</keyword>
<comment type="caution">
    <text evidence="12">The sequence shown here is derived from an EMBL/GenBank/DDBJ whole genome shotgun (WGS) entry which is preliminary data.</text>
</comment>
<keyword evidence="13" id="KW-1185">Reference proteome</keyword>
<evidence type="ECO:0000313" key="13">
    <source>
        <dbReference type="Proteomes" id="UP001499882"/>
    </source>
</evidence>
<evidence type="ECO:0000256" key="7">
    <source>
        <dbReference type="ARBA" id="ARBA00022679"/>
    </source>
</evidence>
<evidence type="ECO:0000313" key="12">
    <source>
        <dbReference type="EMBL" id="GAA4749274.1"/>
    </source>
</evidence>
<evidence type="ECO:0000256" key="6">
    <source>
        <dbReference type="ARBA" id="ARBA00022603"/>
    </source>
</evidence>
<comment type="similarity">
    <text evidence="2">Belongs to the methyltransferase superfamily. L-isoaspartyl/D-aspartyl protein methyltransferase family.</text>
</comment>
<evidence type="ECO:0000256" key="9">
    <source>
        <dbReference type="ARBA" id="ARBA00030757"/>
    </source>
</evidence>
<dbReference type="EC" id="2.1.1.77" evidence="3"/>
<comment type="subcellular location">
    <subcellularLocation>
        <location evidence="1">Cytoplasm</location>
    </subcellularLocation>
</comment>
<dbReference type="Pfam" id="PF01135">
    <property type="entry name" value="PCMT"/>
    <property type="match status" value="1"/>
</dbReference>
<evidence type="ECO:0000256" key="5">
    <source>
        <dbReference type="ARBA" id="ARBA00022490"/>
    </source>
</evidence>
<protein>
    <recommendedName>
        <fullName evidence="4">Protein-L-isoaspartate O-methyltransferase</fullName>
        <ecNumber evidence="3">2.1.1.77</ecNumber>
    </recommendedName>
    <alternativeName>
        <fullName evidence="11">L-isoaspartyl protein carboxyl methyltransferase</fullName>
    </alternativeName>
    <alternativeName>
        <fullName evidence="9">Protein L-isoaspartyl methyltransferase</fullName>
    </alternativeName>
    <alternativeName>
        <fullName evidence="10">Protein-beta-aspartate methyltransferase</fullName>
    </alternativeName>
</protein>
<dbReference type="InterPro" id="IPR000682">
    <property type="entry name" value="PCMT"/>
</dbReference>
<evidence type="ECO:0000256" key="3">
    <source>
        <dbReference type="ARBA" id="ARBA00011890"/>
    </source>
</evidence>
<name>A0ABP8Z8A3_9ACTN</name>
<organism evidence="12 13">
    <name type="scientific">Nocardioides endophyticus</name>
    <dbReference type="NCBI Taxonomy" id="1353775"/>
    <lineage>
        <taxon>Bacteria</taxon>
        <taxon>Bacillati</taxon>
        <taxon>Actinomycetota</taxon>
        <taxon>Actinomycetes</taxon>
        <taxon>Propionibacteriales</taxon>
        <taxon>Nocardioidaceae</taxon>
        <taxon>Nocardioides</taxon>
    </lineage>
</organism>